<feature type="non-terminal residue" evidence="1">
    <location>
        <position position="257"/>
    </location>
</feature>
<gene>
    <name evidence="1" type="ORF">S03H2_53405</name>
</gene>
<feature type="non-terminal residue" evidence="1">
    <location>
        <position position="1"/>
    </location>
</feature>
<name>X1J5W1_9ZZZZ</name>
<evidence type="ECO:0000313" key="1">
    <source>
        <dbReference type="EMBL" id="GAH73729.1"/>
    </source>
</evidence>
<comment type="caution">
    <text evidence="1">The sequence shown here is derived from an EMBL/GenBank/DDBJ whole genome shotgun (WGS) entry which is preliminary data.</text>
</comment>
<protein>
    <submittedName>
        <fullName evidence="1">Uncharacterized protein</fullName>
    </submittedName>
</protein>
<proteinExistence type="predicted"/>
<accession>X1J5W1</accession>
<organism evidence="1">
    <name type="scientific">marine sediment metagenome</name>
    <dbReference type="NCBI Taxonomy" id="412755"/>
    <lineage>
        <taxon>unclassified sequences</taxon>
        <taxon>metagenomes</taxon>
        <taxon>ecological metagenomes</taxon>
    </lineage>
</organism>
<dbReference type="EMBL" id="BARU01033992">
    <property type="protein sequence ID" value="GAH73729.1"/>
    <property type="molecule type" value="Genomic_DNA"/>
</dbReference>
<reference evidence="1" key="1">
    <citation type="journal article" date="2014" name="Front. Microbiol.">
        <title>High frequency of phylogenetically diverse reductive dehalogenase-homologous genes in deep subseafloor sedimentary metagenomes.</title>
        <authorList>
            <person name="Kawai M."/>
            <person name="Futagami T."/>
            <person name="Toyoda A."/>
            <person name="Takaki Y."/>
            <person name="Nishi S."/>
            <person name="Hori S."/>
            <person name="Arai W."/>
            <person name="Tsubouchi T."/>
            <person name="Morono Y."/>
            <person name="Uchiyama I."/>
            <person name="Ito T."/>
            <person name="Fujiyama A."/>
            <person name="Inagaki F."/>
            <person name="Takami H."/>
        </authorList>
    </citation>
    <scope>NUCLEOTIDE SEQUENCE</scope>
    <source>
        <strain evidence="1">Expedition CK06-06</strain>
    </source>
</reference>
<dbReference type="AlphaFoldDB" id="X1J5W1"/>
<sequence>QPIIQYPPAKEMPKKDLFVKIWAKYELQKEKSIIMLTTEDVDKKDKNYLTVTQQYEGELYFFILEFERLQKDQNFEDYSEILGSISKNLIELIHSDKFMRALSEGYNQIKDFVKLEKEQNIINIFKDKIKTHILKVLEKGVISKAELINKLKENYGFSGENIDLLLSSFLKEGLILKKDLPGIKECIFLVKDLVCIRIPPNLTTLNLGHKKIAGKKLKASFKRFYKDYVKKLEVFFTNFDIISENKDNTLYALFFNE</sequence>